<evidence type="ECO:0000256" key="1">
    <source>
        <dbReference type="SAM" id="Phobius"/>
    </source>
</evidence>
<dbReference type="AlphaFoldDB" id="A0A2K0TYP6"/>
<dbReference type="EMBL" id="MTYI01000149">
    <property type="protein sequence ID" value="PNP50650.1"/>
    <property type="molecule type" value="Genomic_DNA"/>
</dbReference>
<feature type="transmembrane region" description="Helical" evidence="1">
    <location>
        <begin position="168"/>
        <end position="185"/>
    </location>
</feature>
<protein>
    <submittedName>
        <fullName evidence="2">Uncharacterized protein</fullName>
    </submittedName>
</protein>
<dbReference type="Proteomes" id="UP000236290">
    <property type="component" value="Unassembled WGS sequence"/>
</dbReference>
<keyword evidence="1" id="KW-0472">Membrane</keyword>
<keyword evidence="1" id="KW-1133">Transmembrane helix</keyword>
<feature type="transmembrane region" description="Helical" evidence="1">
    <location>
        <begin position="191"/>
        <end position="210"/>
    </location>
</feature>
<keyword evidence="1" id="KW-0812">Transmembrane</keyword>
<proteinExistence type="predicted"/>
<feature type="transmembrane region" description="Helical" evidence="1">
    <location>
        <begin position="298"/>
        <end position="318"/>
    </location>
</feature>
<evidence type="ECO:0000313" key="2">
    <source>
        <dbReference type="EMBL" id="PNP50650.1"/>
    </source>
</evidence>
<gene>
    <name evidence="2" type="ORF">THARTR1_08668</name>
</gene>
<feature type="transmembrane region" description="Helical" evidence="1">
    <location>
        <begin position="274"/>
        <end position="292"/>
    </location>
</feature>
<dbReference type="OrthoDB" id="3527261at2759"/>
<accession>A0A2K0TYP6</accession>
<sequence length="434" mass="48958">MALINFPNLPAWAQTLASILPLSALIKFVDVETSIHVYELRGGSVPFWNWPIPPGGARILLSKDTAAGDCLLDQPQRSQGLTCIDGRYGNQYPCSAPATTRLWAGKEEEAGEEIINTSKNMENRDRREQVLYVIQLREDTTPDAEHVERKKSFWRNFANSVRRRGPRYLAVSCTGWICWIGLIVVSFMGHLYIAVIYLALMPSTCFVVSLTHGTKPRKPLVRGAQPFPRLVIAAGSKNPHYWYAFEGHQTLLNGLLNISLAPSQKLPYRPFGLYLLRLLTLGQWAMALGSSATMGWDAFVISVWTTFCIVASAYLYPVEIGTKEWLTRDCKVKATTIKAVLSSRYALLFALAMINPDTDRDETKWMDPIIAESPEREKIWKNMLDWANGVGLQDEAALKAEWWWRLMEEGVMVGKQVRKSLKDYSDPRNVGSLV</sequence>
<comment type="caution">
    <text evidence="2">The sequence shown here is derived from an EMBL/GenBank/DDBJ whole genome shotgun (WGS) entry which is preliminary data.</text>
</comment>
<organism evidence="2 3">
    <name type="scientific">Trichoderma harzianum</name>
    <name type="common">Hypocrea lixii</name>
    <dbReference type="NCBI Taxonomy" id="5544"/>
    <lineage>
        <taxon>Eukaryota</taxon>
        <taxon>Fungi</taxon>
        <taxon>Dikarya</taxon>
        <taxon>Ascomycota</taxon>
        <taxon>Pezizomycotina</taxon>
        <taxon>Sordariomycetes</taxon>
        <taxon>Hypocreomycetidae</taxon>
        <taxon>Hypocreales</taxon>
        <taxon>Hypocreaceae</taxon>
        <taxon>Trichoderma</taxon>
    </lineage>
</organism>
<evidence type="ECO:0000313" key="3">
    <source>
        <dbReference type="Proteomes" id="UP000236290"/>
    </source>
</evidence>
<name>A0A2K0TYP6_TRIHA</name>
<reference evidence="2 3" key="1">
    <citation type="submission" date="2017-02" db="EMBL/GenBank/DDBJ databases">
        <title>Genomes of Trichoderma spp. with biocontrol activity.</title>
        <authorList>
            <person name="Gardiner D."/>
            <person name="Kazan K."/>
            <person name="Vos C."/>
            <person name="Harvey P."/>
        </authorList>
    </citation>
    <scope>NUCLEOTIDE SEQUENCE [LARGE SCALE GENOMIC DNA]</scope>
    <source>
        <strain evidence="2 3">Tr1</strain>
    </source>
</reference>